<accession>A0A2H3AUF1</accession>
<name>A0A2H3AUF1_9AGAR</name>
<keyword evidence="2" id="KW-1185">Reference proteome</keyword>
<organism evidence="1 2">
    <name type="scientific">Armillaria solidipes</name>
    <dbReference type="NCBI Taxonomy" id="1076256"/>
    <lineage>
        <taxon>Eukaryota</taxon>
        <taxon>Fungi</taxon>
        <taxon>Dikarya</taxon>
        <taxon>Basidiomycota</taxon>
        <taxon>Agaricomycotina</taxon>
        <taxon>Agaricomycetes</taxon>
        <taxon>Agaricomycetidae</taxon>
        <taxon>Agaricales</taxon>
        <taxon>Marasmiineae</taxon>
        <taxon>Physalacriaceae</taxon>
        <taxon>Armillaria</taxon>
    </lineage>
</organism>
<evidence type="ECO:0000313" key="1">
    <source>
        <dbReference type="EMBL" id="PBK62325.1"/>
    </source>
</evidence>
<evidence type="ECO:0000313" key="2">
    <source>
        <dbReference type="Proteomes" id="UP000218334"/>
    </source>
</evidence>
<dbReference type="EMBL" id="KZ293467">
    <property type="protein sequence ID" value="PBK62325.1"/>
    <property type="molecule type" value="Genomic_DNA"/>
</dbReference>
<protein>
    <submittedName>
        <fullName evidence="1">Uncharacterized protein</fullName>
    </submittedName>
</protein>
<dbReference type="AlphaFoldDB" id="A0A2H3AUF1"/>
<gene>
    <name evidence="1" type="ORF">ARMSODRAFT_1024930</name>
</gene>
<proteinExistence type="predicted"/>
<sequence>MDHEETFIQRWWRSKKLSVSEWWKDRKMSLYEFFERSPKSSPLVEGTKSAPLHHVNRPNLPKTTLSALVETDQAGSTIPVQIQRSYTGNQSVISSAPDSDLSTNDELPEITLSALAETGKAESTMVNMPRTTVTIESDRIIFKTHRVP</sequence>
<reference evidence="2" key="1">
    <citation type="journal article" date="2017" name="Nat. Ecol. Evol.">
        <title>Genome expansion and lineage-specific genetic innovations in the forest pathogenic fungi Armillaria.</title>
        <authorList>
            <person name="Sipos G."/>
            <person name="Prasanna A.N."/>
            <person name="Walter M.C."/>
            <person name="O'Connor E."/>
            <person name="Balint B."/>
            <person name="Krizsan K."/>
            <person name="Kiss B."/>
            <person name="Hess J."/>
            <person name="Varga T."/>
            <person name="Slot J."/>
            <person name="Riley R."/>
            <person name="Boka B."/>
            <person name="Rigling D."/>
            <person name="Barry K."/>
            <person name="Lee J."/>
            <person name="Mihaltcheva S."/>
            <person name="LaButti K."/>
            <person name="Lipzen A."/>
            <person name="Waldron R."/>
            <person name="Moloney N.M."/>
            <person name="Sperisen C."/>
            <person name="Kredics L."/>
            <person name="Vagvoelgyi C."/>
            <person name="Patrignani A."/>
            <person name="Fitzpatrick D."/>
            <person name="Nagy I."/>
            <person name="Doyle S."/>
            <person name="Anderson J.B."/>
            <person name="Grigoriev I.V."/>
            <person name="Gueldener U."/>
            <person name="Muensterkoetter M."/>
            <person name="Nagy L.G."/>
        </authorList>
    </citation>
    <scope>NUCLEOTIDE SEQUENCE [LARGE SCALE GENOMIC DNA]</scope>
    <source>
        <strain evidence="2">28-4</strain>
    </source>
</reference>
<dbReference type="Proteomes" id="UP000218334">
    <property type="component" value="Unassembled WGS sequence"/>
</dbReference>